<sequence length="69" mass="7963">MGYRLQQGFNTLVVLGKWSIWKTRNDVMFNGAAPRINRALLLAREEAEFWMLAGAKDLRMGDFPLVYSK</sequence>
<protein>
    <submittedName>
        <fullName evidence="1">Uncharacterized protein</fullName>
    </submittedName>
</protein>
<dbReference type="AlphaFoldDB" id="A0A8T0SFJ7"/>
<proteinExistence type="predicted"/>
<gene>
    <name evidence="1" type="ORF">PVAP13_5KG073187</name>
</gene>
<keyword evidence="2" id="KW-1185">Reference proteome</keyword>
<reference evidence="1" key="1">
    <citation type="submission" date="2020-05" db="EMBL/GenBank/DDBJ databases">
        <title>WGS assembly of Panicum virgatum.</title>
        <authorList>
            <person name="Lovell J.T."/>
            <person name="Jenkins J."/>
            <person name="Shu S."/>
            <person name="Juenger T.E."/>
            <person name="Schmutz J."/>
        </authorList>
    </citation>
    <scope>NUCLEOTIDE SEQUENCE</scope>
    <source>
        <strain evidence="1">AP13</strain>
    </source>
</reference>
<name>A0A8T0SFJ7_PANVG</name>
<dbReference type="EMBL" id="CM029045">
    <property type="protein sequence ID" value="KAG2595406.1"/>
    <property type="molecule type" value="Genomic_DNA"/>
</dbReference>
<organism evidence="1 2">
    <name type="scientific">Panicum virgatum</name>
    <name type="common">Blackwell switchgrass</name>
    <dbReference type="NCBI Taxonomy" id="38727"/>
    <lineage>
        <taxon>Eukaryota</taxon>
        <taxon>Viridiplantae</taxon>
        <taxon>Streptophyta</taxon>
        <taxon>Embryophyta</taxon>
        <taxon>Tracheophyta</taxon>
        <taxon>Spermatophyta</taxon>
        <taxon>Magnoliopsida</taxon>
        <taxon>Liliopsida</taxon>
        <taxon>Poales</taxon>
        <taxon>Poaceae</taxon>
        <taxon>PACMAD clade</taxon>
        <taxon>Panicoideae</taxon>
        <taxon>Panicodae</taxon>
        <taxon>Paniceae</taxon>
        <taxon>Panicinae</taxon>
        <taxon>Panicum</taxon>
        <taxon>Panicum sect. Hiantes</taxon>
    </lineage>
</organism>
<comment type="caution">
    <text evidence="1">The sequence shown here is derived from an EMBL/GenBank/DDBJ whole genome shotgun (WGS) entry which is preliminary data.</text>
</comment>
<evidence type="ECO:0000313" key="2">
    <source>
        <dbReference type="Proteomes" id="UP000823388"/>
    </source>
</evidence>
<accession>A0A8T0SFJ7</accession>
<dbReference type="Proteomes" id="UP000823388">
    <property type="component" value="Chromosome 5K"/>
</dbReference>
<evidence type="ECO:0000313" key="1">
    <source>
        <dbReference type="EMBL" id="KAG2595406.1"/>
    </source>
</evidence>